<accession>A0ABP1FQD4</accession>
<dbReference type="InterPro" id="IPR017789">
    <property type="entry name" value="Frataxin"/>
</dbReference>
<dbReference type="Proteomes" id="UP001497392">
    <property type="component" value="Unassembled WGS sequence"/>
</dbReference>
<evidence type="ECO:0000256" key="10">
    <source>
        <dbReference type="ARBA" id="ARBA00023065"/>
    </source>
</evidence>
<keyword evidence="11" id="KW-0496">Mitochondrion</keyword>
<dbReference type="EMBL" id="CAXHTA020000005">
    <property type="protein sequence ID" value="CAL5221369.1"/>
    <property type="molecule type" value="Genomic_DNA"/>
</dbReference>
<evidence type="ECO:0000256" key="9">
    <source>
        <dbReference type="ARBA" id="ARBA00023004"/>
    </source>
</evidence>
<evidence type="ECO:0000256" key="7">
    <source>
        <dbReference type="ARBA" id="ARBA00022946"/>
    </source>
</evidence>
<evidence type="ECO:0000256" key="2">
    <source>
        <dbReference type="ARBA" id="ARBA00008183"/>
    </source>
</evidence>
<comment type="catalytic activity">
    <reaction evidence="12">
        <text>4 Fe(2+) + O2 + 4 H(+) = 4 Fe(3+) + 2 H2O</text>
        <dbReference type="Rhea" id="RHEA:11148"/>
        <dbReference type="ChEBI" id="CHEBI:15377"/>
        <dbReference type="ChEBI" id="CHEBI:15378"/>
        <dbReference type="ChEBI" id="CHEBI:15379"/>
        <dbReference type="ChEBI" id="CHEBI:29033"/>
        <dbReference type="ChEBI" id="CHEBI:29034"/>
        <dbReference type="EC" id="1.16.3.1"/>
    </reaction>
</comment>
<evidence type="ECO:0000313" key="13">
    <source>
        <dbReference type="EMBL" id="CAL5221369.1"/>
    </source>
</evidence>
<dbReference type="EC" id="1.16.3.1" evidence="3"/>
<comment type="subcellular location">
    <subcellularLocation>
        <location evidence="1">Mitochondrion</location>
    </subcellularLocation>
</comment>
<evidence type="ECO:0000256" key="12">
    <source>
        <dbReference type="ARBA" id="ARBA00047990"/>
    </source>
</evidence>
<keyword evidence="7" id="KW-0809">Transit peptide</keyword>
<evidence type="ECO:0000256" key="3">
    <source>
        <dbReference type="ARBA" id="ARBA00013107"/>
    </source>
</evidence>
<evidence type="ECO:0000256" key="1">
    <source>
        <dbReference type="ARBA" id="ARBA00004173"/>
    </source>
</evidence>
<dbReference type="NCBIfam" id="TIGR03422">
    <property type="entry name" value="mito_frataxin"/>
    <property type="match status" value="1"/>
</dbReference>
<evidence type="ECO:0000256" key="5">
    <source>
        <dbReference type="ARBA" id="ARBA00022448"/>
    </source>
</evidence>
<keyword evidence="9" id="KW-0408">Iron</keyword>
<name>A0ABP1FQD4_9CHLO</name>
<keyword evidence="8" id="KW-0560">Oxidoreductase</keyword>
<dbReference type="SMART" id="SM01219">
    <property type="entry name" value="Frataxin_Cyay"/>
    <property type="match status" value="1"/>
</dbReference>
<dbReference type="InterPro" id="IPR002908">
    <property type="entry name" value="Frataxin/CyaY"/>
</dbReference>
<dbReference type="InterPro" id="IPR036524">
    <property type="entry name" value="Frataxin/CyaY_sf"/>
</dbReference>
<proteinExistence type="inferred from homology"/>
<reference evidence="13 14" key="1">
    <citation type="submission" date="2024-06" db="EMBL/GenBank/DDBJ databases">
        <authorList>
            <person name="Kraege A."/>
            <person name="Thomma B."/>
        </authorList>
    </citation>
    <scope>NUCLEOTIDE SEQUENCE [LARGE SCALE GENOMIC DNA]</scope>
</reference>
<evidence type="ECO:0000256" key="11">
    <source>
        <dbReference type="ARBA" id="ARBA00023128"/>
    </source>
</evidence>
<dbReference type="PROSITE" id="PS50810">
    <property type="entry name" value="FRATAXIN_2"/>
    <property type="match status" value="1"/>
</dbReference>
<dbReference type="Pfam" id="PF01491">
    <property type="entry name" value="Frataxin_Cyay"/>
    <property type="match status" value="1"/>
</dbReference>
<keyword evidence="14" id="KW-1185">Reference proteome</keyword>
<gene>
    <name evidence="13" type="primary">g3549</name>
    <name evidence="13" type="ORF">VP750_LOCUS3028</name>
</gene>
<evidence type="ECO:0000313" key="14">
    <source>
        <dbReference type="Proteomes" id="UP001497392"/>
    </source>
</evidence>
<protein>
    <recommendedName>
        <fullName evidence="3">ferroxidase</fullName>
        <ecNumber evidence="3">1.16.3.1</ecNumber>
    </recommendedName>
</protein>
<sequence length="173" mass="19646">MDYLIVFTAIQHTNGLHASCKPWHDVQRTGAHSQDTISYRRAMPLTAPRAFSADAPSEESHHLSAEEFQKEADAVLDFLQDKLEEYVEDNDIQGGDVEQGQGVITAKLGRYGTYVYNKQTPNQQIWLSSPFSGPVRYDCINGEWIYKRDGHEMLERLQSELDAISRQINGDDL</sequence>
<dbReference type="PANTHER" id="PTHR16821">
    <property type="entry name" value="FRATAXIN"/>
    <property type="match status" value="1"/>
</dbReference>
<dbReference type="PANTHER" id="PTHR16821:SF2">
    <property type="entry name" value="FRATAXIN, MITOCHONDRIAL"/>
    <property type="match status" value="1"/>
</dbReference>
<comment type="caution">
    <text evidence="13">The sequence shown here is derived from an EMBL/GenBank/DDBJ whole genome shotgun (WGS) entry which is preliminary data.</text>
</comment>
<dbReference type="Gene3D" id="3.30.920.10">
    <property type="entry name" value="Frataxin/CyaY"/>
    <property type="match status" value="1"/>
</dbReference>
<evidence type="ECO:0000256" key="4">
    <source>
        <dbReference type="ARBA" id="ARBA00022434"/>
    </source>
</evidence>
<evidence type="ECO:0000256" key="6">
    <source>
        <dbReference type="ARBA" id="ARBA00022496"/>
    </source>
</evidence>
<evidence type="ECO:0000256" key="8">
    <source>
        <dbReference type="ARBA" id="ARBA00023002"/>
    </source>
</evidence>
<dbReference type="NCBIfam" id="TIGR03421">
    <property type="entry name" value="FeS_CyaY"/>
    <property type="match status" value="1"/>
</dbReference>
<keyword evidence="4" id="KW-0409">Iron storage</keyword>
<dbReference type="SUPFAM" id="SSF55387">
    <property type="entry name" value="Frataxin/Nqo15-like"/>
    <property type="match status" value="1"/>
</dbReference>
<keyword evidence="6" id="KW-0410">Iron transport</keyword>
<organism evidence="13 14">
    <name type="scientific">Coccomyxa viridis</name>
    <dbReference type="NCBI Taxonomy" id="1274662"/>
    <lineage>
        <taxon>Eukaryota</taxon>
        <taxon>Viridiplantae</taxon>
        <taxon>Chlorophyta</taxon>
        <taxon>core chlorophytes</taxon>
        <taxon>Trebouxiophyceae</taxon>
        <taxon>Trebouxiophyceae incertae sedis</taxon>
        <taxon>Coccomyxaceae</taxon>
        <taxon>Coccomyxa</taxon>
    </lineage>
</organism>
<keyword evidence="5" id="KW-0813">Transport</keyword>
<keyword evidence="10" id="KW-0406">Ion transport</keyword>
<comment type="similarity">
    <text evidence="2">Belongs to the frataxin family.</text>
</comment>